<reference evidence="8" key="1">
    <citation type="submission" date="2012-12" db="EMBL/GenBank/DDBJ databases">
        <authorList>
            <person name="Hellsten U."/>
            <person name="Grimwood J."/>
            <person name="Chapman J.A."/>
            <person name="Shapiro H."/>
            <person name="Aerts A."/>
            <person name="Otillar R.P."/>
            <person name="Terry A.Y."/>
            <person name="Boore J.L."/>
            <person name="Simakov O."/>
            <person name="Marletaz F."/>
            <person name="Cho S.-J."/>
            <person name="Edsinger-Gonzales E."/>
            <person name="Havlak P."/>
            <person name="Kuo D.-H."/>
            <person name="Larsson T."/>
            <person name="Lv J."/>
            <person name="Arendt D."/>
            <person name="Savage R."/>
            <person name="Osoegawa K."/>
            <person name="de Jong P."/>
            <person name="Lindberg D.R."/>
            <person name="Seaver E.C."/>
            <person name="Weisblat D.A."/>
            <person name="Putnam N.H."/>
            <person name="Grigoriev I.V."/>
            <person name="Rokhsar D.S."/>
        </authorList>
    </citation>
    <scope>NUCLEOTIDE SEQUENCE</scope>
    <source>
        <strain evidence="8">I ESC-2004</strain>
    </source>
</reference>
<dbReference type="Gene3D" id="1.20.1250.20">
    <property type="entry name" value="MFS general substrate transporter like domains"/>
    <property type="match status" value="1"/>
</dbReference>
<dbReference type="InterPro" id="IPR036259">
    <property type="entry name" value="MFS_trans_sf"/>
</dbReference>
<dbReference type="EMBL" id="KB299533">
    <property type="protein sequence ID" value="ELU07889.1"/>
    <property type="molecule type" value="Genomic_DNA"/>
</dbReference>
<organism evidence="6">
    <name type="scientific">Capitella teleta</name>
    <name type="common">Polychaete worm</name>
    <dbReference type="NCBI Taxonomy" id="283909"/>
    <lineage>
        <taxon>Eukaryota</taxon>
        <taxon>Metazoa</taxon>
        <taxon>Spiralia</taxon>
        <taxon>Lophotrochozoa</taxon>
        <taxon>Annelida</taxon>
        <taxon>Polychaeta</taxon>
        <taxon>Sedentaria</taxon>
        <taxon>Scolecida</taxon>
        <taxon>Capitellidae</taxon>
        <taxon>Capitella</taxon>
    </lineage>
</organism>
<evidence type="ECO:0000256" key="5">
    <source>
        <dbReference type="SAM" id="Phobius"/>
    </source>
</evidence>
<gene>
    <name evidence="6" type="ORF">CAPTEDRAFT_225057</name>
</gene>
<dbReference type="OMA" id="THINHEH"/>
<dbReference type="EMBL" id="AMQN01022045">
    <property type="status" value="NOT_ANNOTATED_CDS"/>
    <property type="molecule type" value="Genomic_DNA"/>
</dbReference>
<feature type="transmembrane region" description="Helical" evidence="5">
    <location>
        <begin position="76"/>
        <end position="94"/>
    </location>
</feature>
<feature type="transmembrane region" description="Helical" evidence="5">
    <location>
        <begin position="196"/>
        <end position="216"/>
    </location>
</feature>
<feature type="transmembrane region" description="Helical" evidence="5">
    <location>
        <begin position="167"/>
        <end position="190"/>
    </location>
</feature>
<protein>
    <recommendedName>
        <fullName evidence="9">Major facilitator superfamily (MFS) profile domain-containing protein</fullName>
    </recommendedName>
</protein>
<dbReference type="AlphaFoldDB" id="R7UMX1"/>
<reference evidence="7" key="3">
    <citation type="submission" date="2015-06" db="UniProtKB">
        <authorList>
            <consortium name="EnsemblMetazoa"/>
        </authorList>
    </citation>
    <scope>IDENTIFICATION</scope>
</reference>
<keyword evidence="8" id="KW-1185">Reference proteome</keyword>
<proteinExistence type="predicted"/>
<keyword evidence="4 5" id="KW-0472">Membrane</keyword>
<evidence type="ECO:0000256" key="4">
    <source>
        <dbReference type="ARBA" id="ARBA00023136"/>
    </source>
</evidence>
<evidence type="ECO:0000313" key="8">
    <source>
        <dbReference type="Proteomes" id="UP000014760"/>
    </source>
</evidence>
<dbReference type="OrthoDB" id="6154409at2759"/>
<feature type="transmembrane region" description="Helical" evidence="5">
    <location>
        <begin position="51"/>
        <end position="70"/>
    </location>
</feature>
<keyword evidence="2 5" id="KW-0812">Transmembrane</keyword>
<evidence type="ECO:0000256" key="1">
    <source>
        <dbReference type="ARBA" id="ARBA00004141"/>
    </source>
</evidence>
<evidence type="ECO:0000313" key="6">
    <source>
        <dbReference type="EMBL" id="ELU07889.1"/>
    </source>
</evidence>
<accession>R7UMX1</accession>
<dbReference type="STRING" id="283909.R7UMX1"/>
<dbReference type="EnsemblMetazoa" id="CapteT225057">
    <property type="protein sequence ID" value="CapteP225057"/>
    <property type="gene ID" value="CapteG225057"/>
</dbReference>
<dbReference type="SUPFAM" id="SSF103473">
    <property type="entry name" value="MFS general substrate transporter"/>
    <property type="match status" value="1"/>
</dbReference>
<dbReference type="EMBL" id="AMQN01022044">
    <property type="status" value="NOT_ANNOTATED_CDS"/>
    <property type="molecule type" value="Genomic_DNA"/>
</dbReference>
<evidence type="ECO:0008006" key="9">
    <source>
        <dbReference type="Google" id="ProtNLM"/>
    </source>
</evidence>
<comment type="subcellular location">
    <subcellularLocation>
        <location evidence="1">Membrane</location>
        <topology evidence="1">Multi-pass membrane protein</topology>
    </subcellularLocation>
</comment>
<evidence type="ECO:0000256" key="2">
    <source>
        <dbReference type="ARBA" id="ARBA00022692"/>
    </source>
</evidence>
<dbReference type="Proteomes" id="UP000014760">
    <property type="component" value="Unassembled WGS sequence"/>
</dbReference>
<feature type="transmembrane region" description="Helical" evidence="5">
    <location>
        <begin position="135"/>
        <end position="155"/>
    </location>
</feature>
<evidence type="ECO:0000313" key="7">
    <source>
        <dbReference type="EnsemblMetazoa" id="CapteP225057"/>
    </source>
</evidence>
<name>R7UMX1_CAPTE</name>
<sequence>MENKVMTSQEEIKHVTSPEDVKIVDLFKDGVLLRHCCVSSLLWFGTESPRAFTNFLVYFFLILSSPSFAGGRFLNYYLGGLVEIPAYIFAFLVCKKLGRRLPVVVLHCMVALALVVVIVLHFVNMSVAAEVPLVLTSTLIGKMAITASFAIILPYTKELVPTNIRGISGGLFVILGQMGAMAAPLLAFVMKTEMRWIPLAGCAGLALASGLLSMLLPDTFNKPLPQTLQDVHDLYPPPKITSATTRMDKKSAN</sequence>
<reference evidence="6 8" key="2">
    <citation type="journal article" date="2013" name="Nature">
        <title>Insights into bilaterian evolution from three spiralian genomes.</title>
        <authorList>
            <person name="Simakov O."/>
            <person name="Marletaz F."/>
            <person name="Cho S.J."/>
            <person name="Edsinger-Gonzales E."/>
            <person name="Havlak P."/>
            <person name="Hellsten U."/>
            <person name="Kuo D.H."/>
            <person name="Larsson T."/>
            <person name="Lv J."/>
            <person name="Arendt D."/>
            <person name="Savage R."/>
            <person name="Osoegawa K."/>
            <person name="de Jong P."/>
            <person name="Grimwood J."/>
            <person name="Chapman J.A."/>
            <person name="Shapiro H."/>
            <person name="Aerts A."/>
            <person name="Otillar R.P."/>
            <person name="Terry A.Y."/>
            <person name="Boore J.L."/>
            <person name="Grigoriev I.V."/>
            <person name="Lindberg D.R."/>
            <person name="Seaver E.C."/>
            <person name="Weisblat D.A."/>
            <person name="Putnam N.H."/>
            <person name="Rokhsar D.S."/>
        </authorList>
    </citation>
    <scope>NUCLEOTIDE SEQUENCE</scope>
    <source>
        <strain evidence="6 8">I ESC-2004</strain>
    </source>
</reference>
<dbReference type="HOGENOM" id="CLU_1099381_0_0_1"/>
<dbReference type="GO" id="GO:0016020">
    <property type="term" value="C:membrane"/>
    <property type="evidence" value="ECO:0007669"/>
    <property type="project" value="UniProtKB-SubCell"/>
</dbReference>
<evidence type="ECO:0000256" key="3">
    <source>
        <dbReference type="ARBA" id="ARBA00022989"/>
    </source>
</evidence>
<keyword evidence="3 5" id="KW-1133">Transmembrane helix</keyword>
<feature type="transmembrane region" description="Helical" evidence="5">
    <location>
        <begin position="101"/>
        <end position="123"/>
    </location>
</feature>
<dbReference type="PANTHER" id="PTHR24064">
    <property type="entry name" value="SOLUTE CARRIER FAMILY 22 MEMBER"/>
    <property type="match status" value="1"/>
</dbReference>